<sequence length="87" mass="9522">MEHGYVGGANRKSGHRDGGHRASAFLRSRASFAGQDEHGVGAGRCGFCGNKLVRGTPHRARVAPLWMVWAMMFRLISVRKDRELTAG</sequence>
<evidence type="ECO:0000313" key="2">
    <source>
        <dbReference type="EMBL" id="PKW18986.1"/>
    </source>
</evidence>
<gene>
    <name evidence="2" type="ORF">A8926_7126</name>
</gene>
<dbReference type="AlphaFoldDB" id="A0A2N3Y7S1"/>
<proteinExistence type="predicted"/>
<name>A0A2N3Y7S1_SACSN</name>
<dbReference type="Proteomes" id="UP000233786">
    <property type="component" value="Unassembled WGS sequence"/>
</dbReference>
<keyword evidence="3" id="KW-1185">Reference proteome</keyword>
<evidence type="ECO:0000313" key="3">
    <source>
        <dbReference type="Proteomes" id="UP000233786"/>
    </source>
</evidence>
<dbReference type="EMBL" id="PJNB01000001">
    <property type="protein sequence ID" value="PKW18986.1"/>
    <property type="molecule type" value="Genomic_DNA"/>
</dbReference>
<protein>
    <submittedName>
        <fullName evidence="2">Uncharacterized protein</fullName>
    </submittedName>
</protein>
<reference evidence="2" key="1">
    <citation type="submission" date="2017-12" db="EMBL/GenBank/DDBJ databases">
        <title>Sequencing the genomes of 1000 Actinobacteria strains.</title>
        <authorList>
            <person name="Klenk H.-P."/>
        </authorList>
    </citation>
    <scope>NUCLEOTIDE SEQUENCE [LARGE SCALE GENOMIC DNA]</scope>
    <source>
        <strain evidence="2">DSM 44228</strain>
    </source>
</reference>
<evidence type="ECO:0000256" key="1">
    <source>
        <dbReference type="SAM" id="MobiDB-lite"/>
    </source>
</evidence>
<feature type="region of interest" description="Disordered" evidence="1">
    <location>
        <begin position="1"/>
        <end position="20"/>
    </location>
</feature>
<accession>A0A2N3Y7S1</accession>
<organism evidence="2 3">
    <name type="scientific">Saccharopolyspora spinosa</name>
    <dbReference type="NCBI Taxonomy" id="60894"/>
    <lineage>
        <taxon>Bacteria</taxon>
        <taxon>Bacillati</taxon>
        <taxon>Actinomycetota</taxon>
        <taxon>Actinomycetes</taxon>
        <taxon>Pseudonocardiales</taxon>
        <taxon>Pseudonocardiaceae</taxon>
        <taxon>Saccharopolyspora</taxon>
    </lineage>
</organism>
<comment type="caution">
    <text evidence="2">The sequence shown here is derived from an EMBL/GenBank/DDBJ whole genome shotgun (WGS) entry which is preliminary data.</text>
</comment>